<sequence length="318" mass="35432">MLSIRQHDEDPAFDSRCVALRVVQGVGPPQLVEADHLFDCLEDLKEEVRSPLYLPFALSVYAVHACRDSLTAIHWCVSSASTTTSDGLFGKTYGLGNGTPIDRNRVVKESRSIGIALSNAAFVTSTLNGVESLWQYLEAMAEEISPSAKTEQVVQSTNNLLEAIRFLRQEVKCMRETVRYGEVSIRNHASLISAHLSHRDSETNIETAVASRDLAAAATEDSSAMKSIAILTMFFLPGTFFAALFSMPALGWDQPRHFVLYWAFTIPATILTFAIWAALTQRSVVLGWVKMVWLNWPWGFWRGKRGEEEDEEKGKKAV</sequence>
<feature type="transmembrane region" description="Helical" evidence="1">
    <location>
        <begin position="228"/>
        <end position="247"/>
    </location>
</feature>
<proteinExistence type="predicted"/>
<dbReference type="EMBL" id="JAUEPP010000011">
    <property type="protein sequence ID" value="KAK3334363.1"/>
    <property type="molecule type" value="Genomic_DNA"/>
</dbReference>
<evidence type="ECO:0000256" key="1">
    <source>
        <dbReference type="SAM" id="Phobius"/>
    </source>
</evidence>
<keyword evidence="1" id="KW-0812">Transmembrane</keyword>
<name>A0AAE0IZY7_9PEZI</name>
<reference evidence="2" key="2">
    <citation type="submission" date="2023-06" db="EMBL/GenBank/DDBJ databases">
        <authorList>
            <consortium name="Lawrence Berkeley National Laboratory"/>
            <person name="Haridas S."/>
            <person name="Hensen N."/>
            <person name="Bonometti L."/>
            <person name="Westerberg I."/>
            <person name="Brannstrom I.O."/>
            <person name="Guillou S."/>
            <person name="Cros-Aarteil S."/>
            <person name="Calhoun S."/>
            <person name="Kuo A."/>
            <person name="Mondo S."/>
            <person name="Pangilinan J."/>
            <person name="Riley R."/>
            <person name="Labutti K."/>
            <person name="Andreopoulos B."/>
            <person name="Lipzen A."/>
            <person name="Chen C."/>
            <person name="Yanf M."/>
            <person name="Daum C."/>
            <person name="Ng V."/>
            <person name="Clum A."/>
            <person name="Steindorff A."/>
            <person name="Ohm R."/>
            <person name="Martin F."/>
            <person name="Silar P."/>
            <person name="Natvig D."/>
            <person name="Lalanne C."/>
            <person name="Gautier V."/>
            <person name="Ament-Velasquez S.L."/>
            <person name="Kruys A."/>
            <person name="Hutchinson M.I."/>
            <person name="Powell A.J."/>
            <person name="Barry K."/>
            <person name="Miller A.N."/>
            <person name="Grigoriev I.V."/>
            <person name="Debuchy R."/>
            <person name="Gladieux P."/>
            <person name="Thoren M.H."/>
            <person name="Johannesson H."/>
        </authorList>
    </citation>
    <scope>NUCLEOTIDE SEQUENCE</scope>
    <source>
        <strain evidence="2">CBS 560.94</strain>
    </source>
</reference>
<keyword evidence="1" id="KW-1133">Transmembrane helix</keyword>
<dbReference type="AlphaFoldDB" id="A0AAE0IZY7"/>
<dbReference type="Gene3D" id="1.20.58.340">
    <property type="entry name" value="Magnesium transport protein CorA, transmembrane region"/>
    <property type="match status" value="1"/>
</dbReference>
<organism evidence="2 3">
    <name type="scientific">Neurospora tetraspora</name>
    <dbReference type="NCBI Taxonomy" id="94610"/>
    <lineage>
        <taxon>Eukaryota</taxon>
        <taxon>Fungi</taxon>
        <taxon>Dikarya</taxon>
        <taxon>Ascomycota</taxon>
        <taxon>Pezizomycotina</taxon>
        <taxon>Sordariomycetes</taxon>
        <taxon>Sordariomycetidae</taxon>
        <taxon>Sordariales</taxon>
        <taxon>Sordariaceae</taxon>
        <taxon>Neurospora</taxon>
    </lineage>
</organism>
<reference evidence="2" key="1">
    <citation type="journal article" date="2023" name="Mol. Phylogenet. Evol.">
        <title>Genome-scale phylogeny and comparative genomics of the fungal order Sordariales.</title>
        <authorList>
            <person name="Hensen N."/>
            <person name="Bonometti L."/>
            <person name="Westerberg I."/>
            <person name="Brannstrom I.O."/>
            <person name="Guillou S."/>
            <person name="Cros-Aarteil S."/>
            <person name="Calhoun S."/>
            <person name="Haridas S."/>
            <person name="Kuo A."/>
            <person name="Mondo S."/>
            <person name="Pangilinan J."/>
            <person name="Riley R."/>
            <person name="LaButti K."/>
            <person name="Andreopoulos B."/>
            <person name="Lipzen A."/>
            <person name="Chen C."/>
            <person name="Yan M."/>
            <person name="Daum C."/>
            <person name="Ng V."/>
            <person name="Clum A."/>
            <person name="Steindorff A."/>
            <person name="Ohm R.A."/>
            <person name="Martin F."/>
            <person name="Silar P."/>
            <person name="Natvig D.O."/>
            <person name="Lalanne C."/>
            <person name="Gautier V."/>
            <person name="Ament-Velasquez S.L."/>
            <person name="Kruys A."/>
            <person name="Hutchinson M.I."/>
            <person name="Powell A.J."/>
            <person name="Barry K."/>
            <person name="Miller A.N."/>
            <person name="Grigoriev I.V."/>
            <person name="Debuchy R."/>
            <person name="Gladieux P."/>
            <person name="Hiltunen Thoren M."/>
            <person name="Johannesson H."/>
        </authorList>
    </citation>
    <scope>NUCLEOTIDE SEQUENCE</scope>
    <source>
        <strain evidence="2">CBS 560.94</strain>
    </source>
</reference>
<comment type="caution">
    <text evidence="2">The sequence shown here is derived from an EMBL/GenBank/DDBJ whole genome shotgun (WGS) entry which is preliminary data.</text>
</comment>
<keyword evidence="3" id="KW-1185">Reference proteome</keyword>
<dbReference type="Proteomes" id="UP001278500">
    <property type="component" value="Unassembled WGS sequence"/>
</dbReference>
<dbReference type="GeneID" id="87862467"/>
<feature type="transmembrane region" description="Helical" evidence="1">
    <location>
        <begin position="259"/>
        <end position="279"/>
    </location>
</feature>
<evidence type="ECO:0000313" key="3">
    <source>
        <dbReference type="Proteomes" id="UP001278500"/>
    </source>
</evidence>
<dbReference type="RefSeq" id="XP_062676529.1">
    <property type="nucleotide sequence ID" value="XM_062825313.1"/>
</dbReference>
<keyword evidence="1" id="KW-0472">Membrane</keyword>
<gene>
    <name evidence="2" type="ORF">B0H65DRAFT_437459</name>
</gene>
<evidence type="ECO:0000313" key="2">
    <source>
        <dbReference type="EMBL" id="KAK3334363.1"/>
    </source>
</evidence>
<accession>A0AAE0IZY7</accession>
<protein>
    <submittedName>
        <fullName evidence="2">Uncharacterized protein</fullName>
    </submittedName>
</protein>